<evidence type="ECO:0000256" key="1">
    <source>
        <dbReference type="SAM" id="SignalP"/>
    </source>
</evidence>
<protein>
    <recommendedName>
        <fullName evidence="5">Type 1 fimbrial protein</fullName>
    </recommendedName>
</protein>
<evidence type="ECO:0000313" key="4">
    <source>
        <dbReference type="Proteomes" id="UP000616785"/>
    </source>
</evidence>
<name>A0A0K2ISL6_STEMA</name>
<comment type="caution">
    <text evidence="2">The sequence shown here is derived from an EMBL/GenBank/DDBJ whole genome shotgun (WGS) entry which is preliminary data.</text>
</comment>
<dbReference type="Proteomes" id="UP000625930">
    <property type="component" value="Unassembled WGS sequence"/>
</dbReference>
<evidence type="ECO:0000313" key="3">
    <source>
        <dbReference type="EMBL" id="MBH1654095.1"/>
    </source>
</evidence>
<gene>
    <name evidence="2" type="ORF">I5U57_08190</name>
    <name evidence="3" type="ORF">I5U67_18230</name>
</gene>
<dbReference type="Proteomes" id="UP000616785">
    <property type="component" value="Unassembled WGS sequence"/>
</dbReference>
<feature type="chain" id="PRO_5009780133" description="Type 1 fimbrial protein" evidence="1">
    <location>
        <begin position="19"/>
        <end position="121"/>
    </location>
</feature>
<accession>A0A0K2ISL6</accession>
<dbReference type="EMBL" id="JADUNO010000019">
    <property type="protein sequence ID" value="MBH1639420.1"/>
    <property type="molecule type" value="Genomic_DNA"/>
</dbReference>
<dbReference type="GeneID" id="86936879"/>
<sequence length="121" mass="12408">MRNSILLCVALMSVSALAQASSGSIRFSGRIAEPGCTTALSQGELSLAACPPSAKGSTVAVTALADGQAATLRDGKRQGQKLSVSASAMRAGDIAFSERYSVQASKQQPLQGAYLVVVDYL</sequence>
<organism evidence="2 4">
    <name type="scientific">Stenotrophomonas maltophilia</name>
    <name type="common">Pseudomonas maltophilia</name>
    <name type="synonym">Xanthomonas maltophilia</name>
    <dbReference type="NCBI Taxonomy" id="40324"/>
    <lineage>
        <taxon>Bacteria</taxon>
        <taxon>Pseudomonadati</taxon>
        <taxon>Pseudomonadota</taxon>
        <taxon>Gammaproteobacteria</taxon>
        <taxon>Lysobacterales</taxon>
        <taxon>Lysobacteraceae</taxon>
        <taxon>Stenotrophomonas</taxon>
        <taxon>Stenotrophomonas maltophilia group</taxon>
    </lineage>
</organism>
<keyword evidence="1" id="KW-0732">Signal</keyword>
<evidence type="ECO:0000313" key="2">
    <source>
        <dbReference type="EMBL" id="MBH1639420.1"/>
    </source>
</evidence>
<feature type="signal peptide" evidence="1">
    <location>
        <begin position="1"/>
        <end position="18"/>
    </location>
</feature>
<dbReference type="AlphaFoldDB" id="A0A0K2ISL6"/>
<dbReference type="RefSeq" id="WP_010482007.1">
    <property type="nucleotide sequence ID" value="NZ_CP027562.1"/>
</dbReference>
<proteinExistence type="predicted"/>
<reference evidence="2" key="1">
    <citation type="submission" date="2020-11" db="EMBL/GenBank/DDBJ databases">
        <title>Enhanced detection system for hospital associated transmission using whole genome sequencing surveillance.</title>
        <authorList>
            <person name="Harrison L.H."/>
            <person name="Van Tyne D."/>
            <person name="Marsh J.W."/>
            <person name="Griffith M.P."/>
            <person name="Snyder D.J."/>
            <person name="Cooper V.S."/>
            <person name="Mustapha M."/>
        </authorList>
    </citation>
    <scope>NUCLEOTIDE SEQUENCE</scope>
    <source>
        <strain evidence="3">STEN00091</strain>
        <strain evidence="2">STEN00092</strain>
    </source>
</reference>
<dbReference type="EMBL" id="JADUNP010000053">
    <property type="protein sequence ID" value="MBH1654095.1"/>
    <property type="molecule type" value="Genomic_DNA"/>
</dbReference>
<evidence type="ECO:0008006" key="5">
    <source>
        <dbReference type="Google" id="ProtNLM"/>
    </source>
</evidence>